<evidence type="ECO:0000313" key="1">
    <source>
        <dbReference type="EMBL" id="KAI9507337.1"/>
    </source>
</evidence>
<dbReference type="Proteomes" id="UP001207468">
    <property type="component" value="Unassembled WGS sequence"/>
</dbReference>
<evidence type="ECO:0000313" key="2">
    <source>
        <dbReference type="Proteomes" id="UP001207468"/>
    </source>
</evidence>
<protein>
    <submittedName>
        <fullName evidence="1">Glycosyltransferase family 22 protein</fullName>
    </submittedName>
</protein>
<keyword evidence="2" id="KW-1185">Reference proteome</keyword>
<reference evidence="1" key="1">
    <citation type="submission" date="2021-03" db="EMBL/GenBank/DDBJ databases">
        <title>Evolutionary priming and transition to the ectomycorrhizal habit in an iconic lineage of mushroom-forming fungi: is preadaptation a requirement?</title>
        <authorList>
            <consortium name="DOE Joint Genome Institute"/>
            <person name="Looney B.P."/>
            <person name="Miyauchi S."/>
            <person name="Morin E."/>
            <person name="Drula E."/>
            <person name="Courty P.E."/>
            <person name="Chicoki N."/>
            <person name="Fauchery L."/>
            <person name="Kohler A."/>
            <person name="Kuo A."/>
            <person name="LaButti K."/>
            <person name="Pangilinan J."/>
            <person name="Lipzen A."/>
            <person name="Riley R."/>
            <person name="Andreopoulos W."/>
            <person name="He G."/>
            <person name="Johnson J."/>
            <person name="Barry K.W."/>
            <person name="Grigoriev I.V."/>
            <person name="Nagy L."/>
            <person name="Hibbett D."/>
            <person name="Henrissat B."/>
            <person name="Matheny P.B."/>
            <person name="Labbe J."/>
            <person name="Martin A.F."/>
        </authorList>
    </citation>
    <scope>NUCLEOTIDE SEQUENCE</scope>
    <source>
        <strain evidence="1">BPL698</strain>
    </source>
</reference>
<proteinExistence type="predicted"/>
<gene>
    <name evidence="1" type="ORF">F5148DRAFT_1205987</name>
</gene>
<accession>A0ACC0U764</accession>
<sequence>MSFLLDLLIFAVAWTHVLIAPYTKVEESFNLHAIHDLLLHGSRPEGLQKFDHKVFFGAVPRSFVGSIALAWLSNYVARLANDLSLLTSKFDLQIVIRLTLASINALGLCFLRHAVARRFGRLTSLLFTLITVSQFHIPFWMGRTLPNMLALPFVNFALYLFLDSGSRAARMSTTRLSWAIALMTFAAVVIRVEIAPLLGLFAIQLFADGSLSVTRLVKVLRFLCATYHMVFMHAGRIALTVSIDSFFWDHWPLWPEFSSVYFNVYEGKSADWGVSPFWTYFATFLPRLLMATEVFIPFGFASNAHIRSLVESAVGFLFLMSFLGHKEWRFVVYVVPILNIASAQGAQTFIRQRKKTLFSRLKFLVVVGALVLNASATVLLTRASIANYPGGHALSRLNERYAETPHVHVHIANLAAQSGASLFLQTHAPPYASRLGILPPAISATHPWIYNKTENLPPVDIAYNSLFTHAIAESRDALPAGRWEVVDVIDGFGGWKVRKDVLRLVNKKGLEGLLRIIEMKKENKLWIFEKRVV</sequence>
<dbReference type="EMBL" id="JAGFNK010000130">
    <property type="protein sequence ID" value="KAI9507337.1"/>
    <property type="molecule type" value="Genomic_DNA"/>
</dbReference>
<organism evidence="1 2">
    <name type="scientific">Russula earlei</name>
    <dbReference type="NCBI Taxonomy" id="71964"/>
    <lineage>
        <taxon>Eukaryota</taxon>
        <taxon>Fungi</taxon>
        <taxon>Dikarya</taxon>
        <taxon>Basidiomycota</taxon>
        <taxon>Agaricomycotina</taxon>
        <taxon>Agaricomycetes</taxon>
        <taxon>Russulales</taxon>
        <taxon>Russulaceae</taxon>
        <taxon>Russula</taxon>
    </lineage>
</organism>
<comment type="caution">
    <text evidence="1">The sequence shown here is derived from an EMBL/GenBank/DDBJ whole genome shotgun (WGS) entry which is preliminary data.</text>
</comment>
<name>A0ACC0U764_9AGAM</name>